<keyword evidence="1" id="KW-0472">Membrane</keyword>
<dbReference type="Proteomes" id="UP000315295">
    <property type="component" value="Unassembled WGS sequence"/>
</dbReference>
<dbReference type="AlphaFoldDB" id="A0A540MZ60"/>
<sequence>MAGVRTPPFSRSSFVGNVAYGNPIGLFDFFYLVDEGFFDVWGVFLSSVFEALFGTIYGVHCDRWFMLSPGAAAAIIAEG</sequence>
<keyword evidence="1" id="KW-0812">Transmembrane</keyword>
<accession>A0A540MZ60</accession>
<feature type="transmembrane region" description="Helical" evidence="1">
    <location>
        <begin position="40"/>
        <end position="59"/>
    </location>
</feature>
<keyword evidence="1" id="KW-1133">Transmembrane helix</keyword>
<gene>
    <name evidence="2" type="ORF">C1H46_010410</name>
</gene>
<evidence type="ECO:0000256" key="1">
    <source>
        <dbReference type="SAM" id="Phobius"/>
    </source>
</evidence>
<comment type="caution">
    <text evidence="2">The sequence shown here is derived from an EMBL/GenBank/DDBJ whole genome shotgun (WGS) entry which is preliminary data.</text>
</comment>
<proteinExistence type="predicted"/>
<evidence type="ECO:0000313" key="2">
    <source>
        <dbReference type="EMBL" id="TQE04039.1"/>
    </source>
</evidence>
<evidence type="ECO:0000313" key="3">
    <source>
        <dbReference type="Proteomes" id="UP000315295"/>
    </source>
</evidence>
<dbReference type="EMBL" id="VIEB01000147">
    <property type="protein sequence ID" value="TQE04039.1"/>
    <property type="molecule type" value="Genomic_DNA"/>
</dbReference>
<name>A0A540MZ60_MALBA</name>
<protein>
    <submittedName>
        <fullName evidence="2">Uncharacterized protein</fullName>
    </submittedName>
</protein>
<organism evidence="2 3">
    <name type="scientific">Malus baccata</name>
    <name type="common">Siberian crab apple</name>
    <name type="synonym">Pyrus baccata</name>
    <dbReference type="NCBI Taxonomy" id="106549"/>
    <lineage>
        <taxon>Eukaryota</taxon>
        <taxon>Viridiplantae</taxon>
        <taxon>Streptophyta</taxon>
        <taxon>Embryophyta</taxon>
        <taxon>Tracheophyta</taxon>
        <taxon>Spermatophyta</taxon>
        <taxon>Magnoliopsida</taxon>
        <taxon>eudicotyledons</taxon>
        <taxon>Gunneridae</taxon>
        <taxon>Pentapetalae</taxon>
        <taxon>rosids</taxon>
        <taxon>fabids</taxon>
        <taxon>Rosales</taxon>
        <taxon>Rosaceae</taxon>
        <taxon>Amygdaloideae</taxon>
        <taxon>Maleae</taxon>
        <taxon>Malus</taxon>
    </lineage>
</organism>
<keyword evidence="3" id="KW-1185">Reference proteome</keyword>
<reference evidence="2 3" key="1">
    <citation type="journal article" date="2019" name="G3 (Bethesda)">
        <title>Sequencing of a Wild Apple (Malus baccata) Genome Unravels the Differences Between Cultivated and Wild Apple Species Regarding Disease Resistance and Cold Tolerance.</title>
        <authorList>
            <person name="Chen X."/>
        </authorList>
    </citation>
    <scope>NUCLEOTIDE SEQUENCE [LARGE SCALE GENOMIC DNA]</scope>
    <source>
        <strain evidence="3">cv. Shandingzi</strain>
        <tissue evidence="2">Leaves</tissue>
    </source>
</reference>